<organism evidence="2 3">
    <name type="scientific">Nocardioides jiangsuensis</name>
    <dbReference type="NCBI Taxonomy" id="2866161"/>
    <lineage>
        <taxon>Bacteria</taxon>
        <taxon>Bacillati</taxon>
        <taxon>Actinomycetota</taxon>
        <taxon>Actinomycetes</taxon>
        <taxon>Propionibacteriales</taxon>
        <taxon>Nocardioidaceae</taxon>
        <taxon>Nocardioides</taxon>
    </lineage>
</organism>
<evidence type="ECO:0000256" key="1">
    <source>
        <dbReference type="SAM" id="Phobius"/>
    </source>
</evidence>
<gene>
    <name evidence="2" type="ORF">K1X13_18320</name>
</gene>
<sequence length="154" mass="16667">MTKTATRTRPTVGARRFGYVVAVLVNAAMLYAVNRWPGWEVLPFLTADLVLVLGLVNASIVVNLAANLVYLVRDPRWLRALGDLLTTAVGLVALVRMWQVFPFDFSGDWAGWTLVVRILLGLGIVGSAIGLVTACVSFAKGVTTRPSDRAVRPS</sequence>
<keyword evidence="1" id="KW-0472">Membrane</keyword>
<comment type="caution">
    <text evidence="2">The sequence shown here is derived from an EMBL/GenBank/DDBJ whole genome shotgun (WGS) entry which is preliminary data.</text>
</comment>
<proteinExistence type="predicted"/>
<dbReference type="RefSeq" id="WP_221026574.1">
    <property type="nucleotide sequence ID" value="NZ_JAIEZQ010000003.1"/>
</dbReference>
<keyword evidence="1" id="KW-0812">Transmembrane</keyword>
<keyword evidence="1" id="KW-1133">Transmembrane helix</keyword>
<dbReference type="EMBL" id="JAIEZQ010000003">
    <property type="protein sequence ID" value="MBY9076791.1"/>
    <property type="molecule type" value="Genomic_DNA"/>
</dbReference>
<feature type="transmembrane region" description="Helical" evidence="1">
    <location>
        <begin position="118"/>
        <end position="139"/>
    </location>
</feature>
<reference evidence="2 3" key="1">
    <citation type="submission" date="2021-08" db="EMBL/GenBank/DDBJ databases">
        <title>Nocardioides bacterium WL0053 sp. nov., isolated from the sediment.</title>
        <authorList>
            <person name="Wang L."/>
            <person name="Zhang D."/>
            <person name="Zhang A."/>
        </authorList>
    </citation>
    <scope>NUCLEOTIDE SEQUENCE [LARGE SCALE GENOMIC DNA]</scope>
    <source>
        <strain evidence="2 3">WL0053</strain>
    </source>
</reference>
<feature type="transmembrane region" description="Helical" evidence="1">
    <location>
        <begin position="49"/>
        <end position="70"/>
    </location>
</feature>
<keyword evidence="3" id="KW-1185">Reference proteome</keyword>
<dbReference type="Proteomes" id="UP000754710">
    <property type="component" value="Unassembled WGS sequence"/>
</dbReference>
<feature type="transmembrane region" description="Helical" evidence="1">
    <location>
        <begin position="77"/>
        <end position="98"/>
    </location>
</feature>
<protein>
    <submittedName>
        <fullName evidence="2">Uncharacterized protein</fullName>
    </submittedName>
</protein>
<feature type="transmembrane region" description="Helical" evidence="1">
    <location>
        <begin position="17"/>
        <end position="37"/>
    </location>
</feature>
<evidence type="ECO:0000313" key="2">
    <source>
        <dbReference type="EMBL" id="MBY9076791.1"/>
    </source>
</evidence>
<evidence type="ECO:0000313" key="3">
    <source>
        <dbReference type="Proteomes" id="UP000754710"/>
    </source>
</evidence>
<accession>A0ABS7RPB0</accession>
<name>A0ABS7RPB0_9ACTN</name>